<reference evidence="1 2" key="1">
    <citation type="submission" date="2017-04" db="EMBL/GenBank/DDBJ databases">
        <title>Novel microbial lineages endemic to geothermal iron-oxide mats fill important gaps in the evolutionary history of Archaea.</title>
        <authorList>
            <person name="Jay Z.J."/>
            <person name="Beam J.P."/>
            <person name="Dlakic M."/>
            <person name="Rusch D.B."/>
            <person name="Kozubal M.A."/>
            <person name="Inskeep W.P."/>
        </authorList>
    </citation>
    <scope>NUCLEOTIDE SEQUENCE [LARGE SCALE GENOMIC DNA]</scope>
    <source>
        <strain evidence="1">OSP_D</strain>
    </source>
</reference>
<evidence type="ECO:0000313" key="2">
    <source>
        <dbReference type="Proteomes" id="UP000240322"/>
    </source>
</evidence>
<organism evidence="1 2">
    <name type="scientific">Candidatus Marsarchaeota G2 archaeon OSP_D</name>
    <dbReference type="NCBI Taxonomy" id="1978157"/>
    <lineage>
        <taxon>Archaea</taxon>
        <taxon>Candidatus Marsarchaeota</taxon>
        <taxon>Candidatus Marsarchaeota group 2</taxon>
    </lineage>
</organism>
<accession>A0A2R6B2D6</accession>
<comment type="caution">
    <text evidence="1">The sequence shown here is derived from an EMBL/GenBank/DDBJ whole genome shotgun (WGS) entry which is preliminary data.</text>
</comment>
<dbReference type="Proteomes" id="UP000240322">
    <property type="component" value="Unassembled WGS sequence"/>
</dbReference>
<protein>
    <submittedName>
        <fullName evidence="1">Uncharacterized protein</fullName>
    </submittedName>
</protein>
<dbReference type="EMBL" id="NEXE01000001">
    <property type="protein sequence ID" value="PSN92668.1"/>
    <property type="molecule type" value="Genomic_DNA"/>
</dbReference>
<proteinExistence type="predicted"/>
<evidence type="ECO:0000313" key="1">
    <source>
        <dbReference type="EMBL" id="PSN92668.1"/>
    </source>
</evidence>
<dbReference type="AlphaFoldDB" id="A0A2R6B2D6"/>
<sequence length="66" mass="7242">MFTDKKGSTNLTVKGLLRDIKYVESKSEAAIGSGDVSTTKLIYPPKFSTALNFDDSSNIAFFKFSI</sequence>
<gene>
    <name evidence="1" type="ORF">B9Q03_00355</name>
</gene>
<name>A0A2R6B2D6_9ARCH</name>